<reference evidence="1" key="2">
    <citation type="journal article" date="2017" name="J. Med. Entomol.">
        <title>Transcriptome Analysis of the Triatoma infestans (Hemiptera: Reduviidae) Integument.</title>
        <authorList>
            <person name="Calderon-Fernandez G.M."/>
            <person name="Moriconi D.E."/>
            <person name="Dulbecco A.B."/>
            <person name="Juarez M.P."/>
        </authorList>
    </citation>
    <scope>NUCLEOTIDE SEQUENCE</scope>
    <source>
        <strain evidence="1">Int1</strain>
        <tissue evidence="1">Integument</tissue>
    </source>
</reference>
<proteinExistence type="predicted"/>
<dbReference type="EC" id="2.3.1.41" evidence="1"/>
<dbReference type="EC" id="2.3.1.38" evidence="1"/>
<keyword evidence="1" id="KW-0456">Lyase</keyword>
<organism evidence="1">
    <name type="scientific">Triatoma infestans</name>
    <name type="common">Assassin bug</name>
    <dbReference type="NCBI Taxonomy" id="30076"/>
    <lineage>
        <taxon>Eukaryota</taxon>
        <taxon>Metazoa</taxon>
        <taxon>Ecdysozoa</taxon>
        <taxon>Arthropoda</taxon>
        <taxon>Hexapoda</taxon>
        <taxon>Insecta</taxon>
        <taxon>Pterygota</taxon>
        <taxon>Neoptera</taxon>
        <taxon>Paraneoptera</taxon>
        <taxon>Hemiptera</taxon>
        <taxon>Heteroptera</taxon>
        <taxon>Panheteroptera</taxon>
        <taxon>Cimicomorpha</taxon>
        <taxon>Reduviidae</taxon>
        <taxon>Triatominae</taxon>
        <taxon>Triatoma</taxon>
    </lineage>
</organism>
<keyword evidence="1" id="KW-0378">Hydrolase</keyword>
<dbReference type="AlphaFoldDB" id="A0A170WJR2"/>
<reference evidence="1" key="1">
    <citation type="submission" date="2016-04" db="EMBL/GenBank/DDBJ databases">
        <authorList>
            <person name="Calderon-Fernandez G.M.Sr."/>
        </authorList>
    </citation>
    <scope>NUCLEOTIDE SEQUENCE</scope>
    <source>
        <strain evidence="1">Int1</strain>
        <tissue evidence="1">Integument</tissue>
    </source>
</reference>
<dbReference type="GO" id="GO:0003960">
    <property type="term" value="F:quinone reductase (NADPH) activity"/>
    <property type="evidence" value="ECO:0007669"/>
    <property type="project" value="UniProtKB-EC"/>
</dbReference>
<dbReference type="EC" id="1.3.1.10" evidence="1"/>
<dbReference type="GO" id="GO:0016297">
    <property type="term" value="F:fatty acyl-[ACP] hydrolase activity"/>
    <property type="evidence" value="ECO:0007669"/>
    <property type="project" value="UniProtKB-EC"/>
</dbReference>
<dbReference type="GO" id="GO:0019171">
    <property type="term" value="F:(3R)-hydroxyacyl-[acyl-carrier-protein] dehydratase activity"/>
    <property type="evidence" value="ECO:0007669"/>
    <property type="project" value="UniProtKB-EC"/>
</dbReference>
<dbReference type="GO" id="GO:0141148">
    <property type="term" value="F:enoyl-[acyl-carrier-protein] reductase (NADPH) activity"/>
    <property type="evidence" value="ECO:0007669"/>
    <property type="project" value="UniProtKB-EC"/>
</dbReference>
<dbReference type="SUPFAM" id="SSF53474">
    <property type="entry name" value="alpha/beta-Hydrolases"/>
    <property type="match status" value="1"/>
</dbReference>
<dbReference type="EC" id="1.1.1.100" evidence="1"/>
<keyword evidence="1" id="KW-0560">Oxidoreductase</keyword>
<dbReference type="GO" id="GO:0004314">
    <property type="term" value="F:[acyl-carrier-protein] S-malonyltransferase activity"/>
    <property type="evidence" value="ECO:0007669"/>
    <property type="project" value="UniProtKB-EC"/>
</dbReference>
<dbReference type="EC" id="3.1.2.14" evidence="1"/>
<dbReference type="EC" id="1.6.5.5" evidence="1"/>
<evidence type="ECO:0000313" key="1">
    <source>
        <dbReference type="EMBL" id="JAR97778.1"/>
    </source>
</evidence>
<name>A0A170WJR2_TRIIF</name>
<dbReference type="EMBL" id="GEMB01005543">
    <property type="protein sequence ID" value="JAR97778.1"/>
    <property type="molecule type" value="Transcribed_RNA"/>
</dbReference>
<dbReference type="EC" id="4.2.1.59" evidence="1"/>
<dbReference type="GO" id="GO:0004316">
    <property type="term" value="F:3-oxoacyl-[acyl-carrier-protein] reductase (NADPH) activity"/>
    <property type="evidence" value="ECO:0007669"/>
    <property type="project" value="UniProtKB-EC"/>
</dbReference>
<feature type="non-terminal residue" evidence="1">
    <location>
        <position position="129"/>
    </location>
</feature>
<dbReference type="InterPro" id="IPR029058">
    <property type="entry name" value="AB_hydrolase_fold"/>
</dbReference>
<protein>
    <submittedName>
        <fullName evidence="1">Fatty acid synthase 1</fullName>
        <ecNumber evidence="1">1.1.1.100</ecNumber>
        <ecNumber evidence="1">1.3.1.10</ecNumber>
        <ecNumber evidence="1">1.6.5.5</ecNumber>
        <ecNumber evidence="1">2.3.1.38</ecNumber>
        <ecNumber evidence="1">2.3.1.39</ecNumber>
        <ecNumber evidence="1">2.3.1.41</ecNumber>
        <ecNumber evidence="1">2.3.1.85</ecNumber>
        <ecNumber evidence="1">3.1.2.14</ecNumber>
        <ecNumber evidence="1">4.2.1.59</ecNumber>
    </submittedName>
</protein>
<keyword evidence="1" id="KW-0012">Acyltransferase</keyword>
<dbReference type="EC" id="2.3.1.85" evidence="1"/>
<sequence>MFTSRYNKEVSPVFVISSLKPNEMETLTSRLFYPTFEARLPFGIDDVDEVANELCEELKKFNINIFTLITNDWGSALGISLAKKLEDNGKLVCLIMLDGAPDSVQSWVSFVLQQEEIYLINKYIKLAYK</sequence>
<accession>A0A170WJR2</accession>
<dbReference type="GO" id="GO:0004312">
    <property type="term" value="F:fatty acid synthase activity"/>
    <property type="evidence" value="ECO:0007669"/>
    <property type="project" value="UniProtKB-EC"/>
</dbReference>
<dbReference type="GO" id="GO:0004313">
    <property type="term" value="F:[acyl-carrier-protein] S-acetyltransferase activity"/>
    <property type="evidence" value="ECO:0007669"/>
    <property type="project" value="UniProtKB-EC"/>
</dbReference>
<keyword evidence="1" id="KW-0808">Transferase</keyword>
<dbReference type="EC" id="2.3.1.39" evidence="1"/>
<dbReference type="GO" id="GO:0004315">
    <property type="term" value="F:3-oxoacyl-[acyl-carrier-protein] synthase activity"/>
    <property type="evidence" value="ECO:0007669"/>
    <property type="project" value="UniProtKB-EC"/>
</dbReference>